<dbReference type="Proteomes" id="UP000001879">
    <property type="component" value="Chromosome"/>
</dbReference>
<dbReference type="InterPro" id="IPR020845">
    <property type="entry name" value="AMP-binding_CS"/>
</dbReference>
<evidence type="ECO:0000313" key="8">
    <source>
        <dbReference type="EMBL" id="ELY25269.1"/>
    </source>
</evidence>
<dbReference type="KEGG" id="nmg:Nmag_1029"/>
<dbReference type="InterPro" id="IPR045851">
    <property type="entry name" value="AMP-bd_C_sf"/>
</dbReference>
<name>D3SRA8_NATMM</name>
<sequence length="429" mass="47312">MGYTQRETVPRTEIRELQNERLRETVRTAYENVDFYRDELEAAGVAPADIQTVEDIHALPFTTKEDFRDEYPDGLFAVGDEDVQRIHASSGTTGKPKIVPYTEGDIDVWSEVVARSLAAAGVEPGDTVQNAYGYGLFTGGLGLHYGIEELGATVIPVGGGQTQRQIELLQDLESDSLCCTPSYSLYLAETAAEMGIDVADLPVSTVIFGAEPCTDPMREEIEARLGVTGIDLYGLSEIIGPGVSIECHEAQDGLHIWEDHFYPEVIDPTTGEVLPEGEEGELVLTTLSKAALPVLRYRTGDLTTLTTDECDCGRTMVRMDNVTGRADDLIIVRGVNCYPSEIEDVVLEFDAVEPYYRIDLTREDGLDRMAVTVEHEAGLSGAERKTLRDRLLTRLENVLSFTPDELTLVGPGEIERTEVGKVKRVYDHR</sequence>
<dbReference type="InterPro" id="IPR011880">
    <property type="entry name" value="PA_CoA_ligase"/>
</dbReference>
<accession>D3SRA8</accession>
<feature type="domain" description="AMP-dependent synthetase/ligase" evidence="5">
    <location>
        <begin position="77"/>
        <end position="284"/>
    </location>
</feature>
<evidence type="ECO:0000313" key="7">
    <source>
        <dbReference type="EMBL" id="ADD04613.1"/>
    </source>
</evidence>
<dbReference type="PANTHER" id="PTHR43845:SF1">
    <property type="entry name" value="BLR5969 PROTEIN"/>
    <property type="match status" value="1"/>
</dbReference>
<dbReference type="PROSITE" id="PS00455">
    <property type="entry name" value="AMP_BINDING"/>
    <property type="match status" value="1"/>
</dbReference>
<dbReference type="GeneID" id="8823860"/>
<reference evidence="8 10" key="3">
    <citation type="journal article" date="2014" name="PLoS Genet.">
        <title>Phylogenetically driven sequencing of extremely halophilic archaea reveals strategies for static and dynamic osmo-response.</title>
        <authorList>
            <person name="Becker E.A."/>
            <person name="Seitzer P.M."/>
            <person name="Tritt A."/>
            <person name="Larsen D."/>
            <person name="Krusor M."/>
            <person name="Yao A.I."/>
            <person name="Wu D."/>
            <person name="Madern D."/>
            <person name="Eisen J.A."/>
            <person name="Darling A.E."/>
            <person name="Facciotti M.T."/>
        </authorList>
    </citation>
    <scope>NUCLEOTIDE SEQUENCE [LARGE SCALE GENOMIC DNA]</scope>
    <source>
        <strain evidence="10">ATCC 43099 / DSM 3394 / CCM 3739 / CIP 104546 / IAM 13178 / JCM 8861 / NBRC 102185 / NCIMB 2190 / MS3</strain>
        <strain evidence="8">MS-3</strain>
    </source>
</reference>
<keyword evidence="3 7" id="KW-0436">Ligase</keyword>
<evidence type="ECO:0000256" key="1">
    <source>
        <dbReference type="ARBA" id="ARBA00005211"/>
    </source>
</evidence>
<reference evidence="9" key="1">
    <citation type="submission" date="2010-02" db="EMBL/GenBank/DDBJ databases">
        <title>Complete sequence of chromosome of Natrialba magadii ATCC 43099.</title>
        <authorList>
            <consortium name="US DOE Joint Genome Institute"/>
            <person name="Lucas S."/>
            <person name="Copeland A."/>
            <person name="Lapidus A."/>
            <person name="Cheng J.-F."/>
            <person name="Bruce D."/>
            <person name="Goodwin L."/>
            <person name="Pitluck S."/>
            <person name="Davenport K."/>
            <person name="Saunders E."/>
            <person name="Detter J.C."/>
            <person name="Han C."/>
            <person name="Tapia R."/>
            <person name="Land M."/>
            <person name="Hauser L."/>
            <person name="Kyrpides N."/>
            <person name="Mikhailova N."/>
            <person name="De Castro R.E."/>
            <person name="Maupin-Furlow J.A."/>
            <person name="Woyke T."/>
        </authorList>
    </citation>
    <scope>NUCLEOTIDE SEQUENCE [LARGE SCALE GENOMIC DNA]</scope>
    <source>
        <strain evidence="9">ATCC 43099 / DSM 3394 / CCM 3739 / CIP 104546 / IAM 13178 / JCM 8861 / NBRC 102185 / NCIMB 2190 / MS3</strain>
    </source>
</reference>
<keyword evidence="4" id="KW-0547">Nucleotide-binding</keyword>
<evidence type="ECO:0000256" key="4">
    <source>
        <dbReference type="ARBA" id="ARBA00022741"/>
    </source>
</evidence>
<evidence type="ECO:0000259" key="5">
    <source>
        <dbReference type="Pfam" id="PF00501"/>
    </source>
</evidence>
<dbReference type="FunFam" id="3.40.50.12780:FF:000016">
    <property type="entry name" value="Phenylacetate-coenzyme A ligase"/>
    <property type="match status" value="1"/>
</dbReference>
<evidence type="ECO:0000256" key="3">
    <source>
        <dbReference type="ARBA" id="ARBA00022598"/>
    </source>
</evidence>
<dbReference type="OrthoDB" id="37928at2157"/>
<feature type="domain" description="AMP-dependent ligase C-terminal" evidence="6">
    <location>
        <begin position="334"/>
        <end position="429"/>
    </location>
</feature>
<dbReference type="PATRIC" id="fig|547559.17.peg.3476"/>
<dbReference type="SUPFAM" id="SSF56801">
    <property type="entry name" value="Acetyl-CoA synthetase-like"/>
    <property type="match status" value="1"/>
</dbReference>
<evidence type="ECO:0000313" key="10">
    <source>
        <dbReference type="Proteomes" id="UP000011543"/>
    </source>
</evidence>
<proteinExistence type="predicted"/>
<protein>
    <submittedName>
        <fullName evidence="8">Phenylacetate--CoA ligase</fullName>
    </submittedName>
    <submittedName>
        <fullName evidence="7">Phenylacetyl-coenzyme A ligase</fullName>
        <ecNumber evidence="7">6.2.1.30</ecNumber>
    </submittedName>
</protein>
<dbReference type="EC" id="6.2.1.30" evidence="7"/>
<dbReference type="Gene3D" id="3.40.50.12780">
    <property type="entry name" value="N-terminal domain of ligase-like"/>
    <property type="match status" value="1"/>
</dbReference>
<evidence type="ECO:0000259" key="6">
    <source>
        <dbReference type="Pfam" id="PF14535"/>
    </source>
</evidence>
<dbReference type="Gene3D" id="3.30.300.30">
    <property type="match status" value="1"/>
</dbReference>
<dbReference type="STRING" id="547559.Nmag_1029"/>
<organism evidence="7 9">
    <name type="scientific">Natrialba magadii (strain ATCC 43099 / DSM 3394 / CCM 3739 / CIP 104546 / IAM 13178 / JCM 8861 / NBRC 102185 / NCIMB 2190 / MS3)</name>
    <name type="common">Natronobacterium magadii</name>
    <dbReference type="NCBI Taxonomy" id="547559"/>
    <lineage>
        <taxon>Archaea</taxon>
        <taxon>Methanobacteriati</taxon>
        <taxon>Methanobacteriota</taxon>
        <taxon>Stenosarchaea group</taxon>
        <taxon>Halobacteria</taxon>
        <taxon>Halobacteriales</taxon>
        <taxon>Natrialbaceae</taxon>
        <taxon>Natrialba</taxon>
    </lineage>
</organism>
<dbReference type="PIRSF" id="PIRSF006444">
    <property type="entry name" value="PaaK"/>
    <property type="match status" value="1"/>
</dbReference>
<dbReference type="AlphaFoldDB" id="D3SRA8"/>
<dbReference type="PaxDb" id="547559-Nmag_1029"/>
<gene>
    <name evidence="7" type="primary">paaK</name>
    <name evidence="7" type="ordered locus">Nmag_1029</name>
    <name evidence="8" type="ORF">C500_17666</name>
</gene>
<evidence type="ECO:0000256" key="2">
    <source>
        <dbReference type="ARBA" id="ARBA00011245"/>
    </source>
</evidence>
<dbReference type="Proteomes" id="UP000011543">
    <property type="component" value="Unassembled WGS sequence"/>
</dbReference>
<comment type="pathway">
    <text evidence="1">Aromatic compound metabolism.</text>
</comment>
<dbReference type="InterPro" id="IPR042099">
    <property type="entry name" value="ANL_N_sf"/>
</dbReference>
<keyword evidence="9" id="KW-1185">Reference proteome</keyword>
<reference evidence="7 9" key="2">
    <citation type="journal article" date="2012" name="BMC Genomics">
        <title>A comparative genomics perspective on the genetic content of the alkaliphilic haloarchaeon Natrialba magadii ATCC 43099T.</title>
        <authorList>
            <person name="Siddaramappa S."/>
            <person name="Challacombe J.F."/>
            <person name="Decastro R.E."/>
            <person name="Pfeiffer F."/>
            <person name="Sastre D.E."/>
            <person name="Gimenez M.I."/>
            <person name="Paggi R.A."/>
            <person name="Detter J.C."/>
            <person name="Davenport K.W."/>
            <person name="Goodwin L.A."/>
            <person name="Kyrpides N."/>
            <person name="Tapia R."/>
            <person name="Pitluck S."/>
            <person name="Lucas S."/>
            <person name="Woyke T."/>
            <person name="Maupin-Furlow J.A."/>
        </authorList>
    </citation>
    <scope>NUCLEOTIDE SEQUENCE [LARGE SCALE GENOMIC DNA]</scope>
    <source>
        <strain evidence="7">ATCC 43099</strain>
        <strain evidence="9">ATCC 43099 / DSM 3394 / CCM 3739 / CIP 104546 / IAM 13178 / JCM 8861 / NBRC 102185 / NCIMB 2190 / MS3</strain>
    </source>
</reference>
<dbReference type="PANTHER" id="PTHR43845">
    <property type="entry name" value="BLR5969 PROTEIN"/>
    <property type="match status" value="1"/>
</dbReference>
<dbReference type="Pfam" id="PF00501">
    <property type="entry name" value="AMP-binding"/>
    <property type="match status" value="1"/>
</dbReference>
<dbReference type="GO" id="GO:0010124">
    <property type="term" value="P:phenylacetate catabolic process"/>
    <property type="evidence" value="ECO:0007669"/>
    <property type="project" value="InterPro"/>
</dbReference>
<dbReference type="eggNOG" id="arCOG02620">
    <property type="taxonomic scope" value="Archaea"/>
</dbReference>
<dbReference type="CDD" id="cd05913">
    <property type="entry name" value="PaaK"/>
    <property type="match status" value="1"/>
</dbReference>
<dbReference type="NCBIfam" id="NF041878">
    <property type="entry name" value="paak_haloarch"/>
    <property type="match status" value="1"/>
</dbReference>
<dbReference type="HOGENOM" id="CLU_035301_1_1_2"/>
<dbReference type="InterPro" id="IPR000873">
    <property type="entry name" value="AMP-dep_synth/lig_dom"/>
</dbReference>
<dbReference type="Pfam" id="PF14535">
    <property type="entry name" value="AMP-binding_C_2"/>
    <property type="match status" value="1"/>
</dbReference>
<dbReference type="GO" id="GO:0047475">
    <property type="term" value="F:phenylacetate-CoA ligase activity"/>
    <property type="evidence" value="ECO:0007669"/>
    <property type="project" value="UniProtKB-EC"/>
</dbReference>
<reference evidence="7" key="4">
    <citation type="submission" date="2016-09" db="EMBL/GenBank/DDBJ databases">
        <authorList>
            <person name="Pfeiffer F."/>
        </authorList>
    </citation>
    <scope>NUCLEOTIDE SEQUENCE</scope>
    <source>
        <strain evidence="7">ATCC 43099</strain>
    </source>
</reference>
<evidence type="ECO:0000313" key="9">
    <source>
        <dbReference type="Proteomes" id="UP000001879"/>
    </source>
</evidence>
<dbReference type="RefSeq" id="WP_004216871.1">
    <property type="nucleotide sequence ID" value="NC_013922.1"/>
</dbReference>
<dbReference type="EMBL" id="CP001932">
    <property type="protein sequence ID" value="ADD04613.1"/>
    <property type="molecule type" value="Genomic_DNA"/>
</dbReference>
<dbReference type="GO" id="GO:0000166">
    <property type="term" value="F:nucleotide binding"/>
    <property type="evidence" value="ECO:0007669"/>
    <property type="project" value="UniProtKB-KW"/>
</dbReference>
<dbReference type="EMBL" id="AOHS01000056">
    <property type="protein sequence ID" value="ELY25269.1"/>
    <property type="molecule type" value="Genomic_DNA"/>
</dbReference>
<dbReference type="InterPro" id="IPR028154">
    <property type="entry name" value="AMP-dep_Lig_C"/>
</dbReference>
<comment type="subunit">
    <text evidence="2">Monomer.</text>
</comment>